<accession>A0A147JVY0</accession>
<dbReference type="Proteomes" id="UP000074294">
    <property type="component" value="Unassembled WGS sequence"/>
</dbReference>
<organism evidence="1 2">
    <name type="scientific">Hadarchaeum yellowstonense</name>
    <dbReference type="NCBI Taxonomy" id="1776334"/>
    <lineage>
        <taxon>Archaea</taxon>
        <taxon>Methanobacteriati</taxon>
        <taxon>Candidatus Hadarchaeota</taxon>
        <taxon>Candidatus Hadarchaeia</taxon>
        <taxon>Candidatus Hadarchaeales</taxon>
        <taxon>Candidatus Hadarchaeaceae</taxon>
        <taxon>Candidatus Hadarchaeum</taxon>
    </lineage>
</organism>
<dbReference type="AlphaFoldDB" id="A0A147JVY0"/>
<name>A0A147JVY0_HADYE</name>
<gene>
    <name evidence="1" type="ORF">APZ16_04510</name>
</gene>
<proteinExistence type="predicted"/>
<evidence type="ECO:0000313" key="2">
    <source>
        <dbReference type="Proteomes" id="UP000074294"/>
    </source>
</evidence>
<evidence type="ECO:0000313" key="1">
    <source>
        <dbReference type="EMBL" id="KUO40645.1"/>
    </source>
</evidence>
<comment type="caution">
    <text evidence="1">The sequence shown here is derived from an EMBL/GenBank/DDBJ whole genome shotgun (WGS) entry which is preliminary data.</text>
</comment>
<dbReference type="EMBL" id="LQMQ01000038">
    <property type="protein sequence ID" value="KUO40645.1"/>
    <property type="molecule type" value="Genomic_DNA"/>
</dbReference>
<dbReference type="STRING" id="1776334.APZ16_04510"/>
<protein>
    <submittedName>
        <fullName evidence="1">Uncharacterized protein</fullName>
    </submittedName>
</protein>
<sequence>MIWLEGFKMDNKGKTSIVAVLVVLICVGVAVEVIHDWWQKKNASSSSPIVGGANALHGTVGIDYLAQKTDGSWVGLSWDSPTNPGTFTMYANPATLALYTGNGIQIQKFVCKIWINPTTSMAGATGVRMVVPAGNIQWTRTGPTGTVVFNVTPGIDKVVPLNTKTYVSEFTLFSAEDSLPSGTYRMNLNYSGTAQAVSTSGVPVGYPATFSFSDTIMVIYYKEG</sequence>
<reference evidence="1 2" key="1">
    <citation type="journal article" date="2016" name="Nat. Microbiol.">
        <title>Genomic inference of the metabolism of cosmopolitan subsurface Archaea, Hadesarchaea.</title>
        <authorList>
            <person name="Baker B.J."/>
            <person name="Saw J.H."/>
            <person name="Lind A.E."/>
            <person name="Lazar C.S."/>
            <person name="Hinrichs K.-U."/>
            <person name="Teske A.P."/>
            <person name="Ettema T.J."/>
        </authorList>
    </citation>
    <scope>NUCLEOTIDE SEQUENCE [LARGE SCALE GENOMIC DNA]</scope>
</reference>